<dbReference type="EMBL" id="NDYE01000013">
    <property type="protein sequence ID" value="OXZ32044.1"/>
    <property type="molecule type" value="Genomic_DNA"/>
</dbReference>
<dbReference type="AlphaFoldDB" id="A0A233VI25"/>
<sequence length="140" mass="16346">MAVANIKVTLNCPIEKVWDKVTDLRDFGWRSDIKDIKVIDDKNFVEITKDGIETNFKVIECTKHQCWSFEIENANIKGTWIGKFYSNGDKTTLDFTENVISKKFIFKPFVGLYLRNQQKLYFKDLKEALNCEEASHVQVL</sequence>
<dbReference type="Gene3D" id="3.30.530.20">
    <property type="match status" value="1"/>
</dbReference>
<evidence type="ECO:0000313" key="1">
    <source>
        <dbReference type="EMBL" id="OXZ32044.1"/>
    </source>
</evidence>
<dbReference type="InterPro" id="IPR023393">
    <property type="entry name" value="START-like_dom_sf"/>
</dbReference>
<dbReference type="Proteomes" id="UP000215546">
    <property type="component" value="Unassembled WGS sequence"/>
</dbReference>
<evidence type="ECO:0000313" key="2">
    <source>
        <dbReference type="Proteomes" id="UP000215546"/>
    </source>
</evidence>
<reference evidence="2" key="1">
    <citation type="submission" date="2017-04" db="EMBL/GenBank/DDBJ databases">
        <title>Finegoldia magna isolated from orthopedic joint implant-associated infections.</title>
        <authorList>
            <person name="Bjorklund S."/>
            <person name="Bruggemann H."/>
            <person name="Jensen A."/>
            <person name="Hellmark B."/>
            <person name="Soderquist B."/>
        </authorList>
    </citation>
    <scope>NUCLEOTIDE SEQUENCE [LARGE SCALE GENOMIC DNA]</scope>
    <source>
        <strain evidence="2">12T273</strain>
    </source>
</reference>
<proteinExistence type="predicted"/>
<protein>
    <submittedName>
        <fullName evidence="1">Polyketide cyclase</fullName>
    </submittedName>
</protein>
<comment type="caution">
    <text evidence="1">The sequence shown here is derived from an EMBL/GenBank/DDBJ whole genome shotgun (WGS) entry which is preliminary data.</text>
</comment>
<dbReference type="SUPFAM" id="SSF55961">
    <property type="entry name" value="Bet v1-like"/>
    <property type="match status" value="1"/>
</dbReference>
<dbReference type="RefSeq" id="WP_094208745.1">
    <property type="nucleotide sequence ID" value="NZ_NDYE01000013.1"/>
</dbReference>
<organism evidence="1 2">
    <name type="scientific">Finegoldia magna</name>
    <name type="common">Peptostreptococcus magnus</name>
    <dbReference type="NCBI Taxonomy" id="1260"/>
    <lineage>
        <taxon>Bacteria</taxon>
        <taxon>Bacillati</taxon>
        <taxon>Bacillota</taxon>
        <taxon>Tissierellia</taxon>
        <taxon>Tissierellales</taxon>
        <taxon>Peptoniphilaceae</taxon>
        <taxon>Finegoldia</taxon>
    </lineage>
</organism>
<accession>A0A233VI25</accession>
<gene>
    <name evidence="1" type="ORF">B9N55_06650</name>
</gene>
<dbReference type="InterPro" id="IPR019587">
    <property type="entry name" value="Polyketide_cyclase/dehydratase"/>
</dbReference>
<dbReference type="Pfam" id="PF10604">
    <property type="entry name" value="Polyketide_cyc2"/>
    <property type="match status" value="1"/>
</dbReference>
<name>A0A233VI25_FINMA</name>